<feature type="compositionally biased region" description="Polar residues" evidence="1">
    <location>
        <begin position="1"/>
        <end position="11"/>
    </location>
</feature>
<feature type="non-terminal residue" evidence="2">
    <location>
        <position position="71"/>
    </location>
</feature>
<dbReference type="Proteomes" id="UP001320420">
    <property type="component" value="Unassembled WGS sequence"/>
</dbReference>
<evidence type="ECO:0000256" key="1">
    <source>
        <dbReference type="SAM" id="MobiDB-lite"/>
    </source>
</evidence>
<keyword evidence="3" id="KW-1185">Reference proteome</keyword>
<proteinExistence type="predicted"/>
<name>A0AAN9U3I3_9PEZI</name>
<sequence>MRCAASGQSRAAVTAAGADSPWNAEKSRRLLRGVPDGREVAMPPLAAGPASDLRRCRLRIVDDREGVALRL</sequence>
<comment type="caution">
    <text evidence="2">The sequence shown here is derived from an EMBL/GenBank/DDBJ whole genome shotgun (WGS) entry which is preliminary data.</text>
</comment>
<accession>A0AAN9U3I3</accession>
<organism evidence="2 3">
    <name type="scientific">Diatrype stigma</name>
    <dbReference type="NCBI Taxonomy" id="117547"/>
    <lineage>
        <taxon>Eukaryota</taxon>
        <taxon>Fungi</taxon>
        <taxon>Dikarya</taxon>
        <taxon>Ascomycota</taxon>
        <taxon>Pezizomycotina</taxon>
        <taxon>Sordariomycetes</taxon>
        <taxon>Xylariomycetidae</taxon>
        <taxon>Xylariales</taxon>
        <taxon>Diatrypaceae</taxon>
        <taxon>Diatrype</taxon>
    </lineage>
</organism>
<evidence type="ECO:0000313" key="3">
    <source>
        <dbReference type="Proteomes" id="UP001320420"/>
    </source>
</evidence>
<evidence type="ECO:0000313" key="2">
    <source>
        <dbReference type="EMBL" id="KAK7736505.1"/>
    </source>
</evidence>
<protein>
    <submittedName>
        <fullName evidence="2">Uncharacterized protein</fullName>
    </submittedName>
</protein>
<dbReference type="EMBL" id="JAKJXP020000283">
    <property type="protein sequence ID" value="KAK7736505.1"/>
    <property type="molecule type" value="Genomic_DNA"/>
</dbReference>
<feature type="region of interest" description="Disordered" evidence="1">
    <location>
        <begin position="1"/>
        <end position="26"/>
    </location>
</feature>
<dbReference type="AlphaFoldDB" id="A0AAN9U3I3"/>
<gene>
    <name evidence="2" type="ORF">SLS62_011450</name>
</gene>
<reference evidence="2 3" key="1">
    <citation type="submission" date="2024-02" db="EMBL/GenBank/DDBJ databases">
        <title>De novo assembly and annotation of 12 fungi associated with fruit tree decline syndrome in Ontario, Canada.</title>
        <authorList>
            <person name="Sulman M."/>
            <person name="Ellouze W."/>
            <person name="Ilyukhin E."/>
        </authorList>
    </citation>
    <scope>NUCLEOTIDE SEQUENCE [LARGE SCALE GENOMIC DNA]</scope>
    <source>
        <strain evidence="2 3">M11/M66-122</strain>
    </source>
</reference>